<dbReference type="SUPFAM" id="SSF53335">
    <property type="entry name" value="S-adenosyl-L-methionine-dependent methyltransferases"/>
    <property type="match status" value="1"/>
</dbReference>
<dbReference type="Proteomes" id="UP001589795">
    <property type="component" value="Unassembled WGS sequence"/>
</dbReference>
<keyword evidence="2" id="KW-1185">Reference proteome</keyword>
<dbReference type="InterPro" id="IPR029063">
    <property type="entry name" value="SAM-dependent_MTases_sf"/>
</dbReference>
<accession>A0ABV6CP34</accession>
<reference evidence="1 2" key="1">
    <citation type="submission" date="2024-09" db="EMBL/GenBank/DDBJ databases">
        <authorList>
            <person name="Sun Q."/>
            <person name="Mori K."/>
        </authorList>
    </citation>
    <scope>NUCLEOTIDE SEQUENCE [LARGE SCALE GENOMIC DNA]</scope>
    <source>
        <strain evidence="1 2">CCM 7904</strain>
    </source>
</reference>
<gene>
    <name evidence="1" type="ORF">ACFFIZ_19750</name>
</gene>
<sequence length="167" mass="18672">MSSSDVQRHAGAVNLCSDRTLQAAECLTADAGDRLVLFYTDLIWSRMDLDLRAAPSILLIDGYGYTLPTMLLEPRPAARALAVEIAPLVTSMVREASALRWPHDRPRDRAKRSNWHRSADGRVFLNETELRFDAVVMDAFSSASVPAHLATCQTYARLREIVDRRST</sequence>
<comment type="caution">
    <text evidence="1">The sequence shown here is derived from an EMBL/GenBank/DDBJ whole genome shotgun (WGS) entry which is preliminary data.</text>
</comment>
<proteinExistence type="predicted"/>
<evidence type="ECO:0000313" key="1">
    <source>
        <dbReference type="EMBL" id="MFC0202480.1"/>
    </source>
</evidence>
<dbReference type="EMBL" id="JBHLWQ010000191">
    <property type="protein sequence ID" value="MFC0202480.1"/>
    <property type="molecule type" value="Genomic_DNA"/>
</dbReference>
<dbReference type="Gene3D" id="3.40.50.150">
    <property type="entry name" value="Vaccinia Virus protein VP39"/>
    <property type="match status" value="1"/>
</dbReference>
<organism evidence="1 2">
    <name type="scientific">Paracoccus rhizosphaerae</name>
    <dbReference type="NCBI Taxonomy" id="1133347"/>
    <lineage>
        <taxon>Bacteria</taxon>
        <taxon>Pseudomonadati</taxon>
        <taxon>Pseudomonadota</taxon>
        <taxon>Alphaproteobacteria</taxon>
        <taxon>Rhodobacterales</taxon>
        <taxon>Paracoccaceae</taxon>
        <taxon>Paracoccus</taxon>
    </lineage>
</organism>
<evidence type="ECO:0000313" key="2">
    <source>
        <dbReference type="Proteomes" id="UP001589795"/>
    </source>
</evidence>
<protein>
    <submittedName>
        <fullName evidence="1">Spermidine synthase</fullName>
    </submittedName>
</protein>
<dbReference type="RefSeq" id="WP_265508794.1">
    <property type="nucleotide sequence ID" value="NZ_JAOTBE010000114.1"/>
</dbReference>
<name>A0ABV6CP34_9RHOB</name>
<dbReference type="NCBIfam" id="NF037959">
    <property type="entry name" value="MFS_SpdSyn"/>
    <property type="match status" value="1"/>
</dbReference>